<dbReference type="Proteomes" id="UP000518878">
    <property type="component" value="Unassembled WGS sequence"/>
</dbReference>
<organism evidence="6 7">
    <name type="scientific">Luteibacter yeojuensis</name>
    <dbReference type="NCBI Taxonomy" id="345309"/>
    <lineage>
        <taxon>Bacteria</taxon>
        <taxon>Pseudomonadati</taxon>
        <taxon>Pseudomonadota</taxon>
        <taxon>Gammaproteobacteria</taxon>
        <taxon>Lysobacterales</taxon>
        <taxon>Rhodanobacteraceae</taxon>
        <taxon>Luteibacter</taxon>
    </lineage>
</organism>
<dbReference type="SMART" id="SM00382">
    <property type="entry name" value="AAA"/>
    <property type="match status" value="1"/>
</dbReference>
<dbReference type="PROSITE" id="PS50893">
    <property type="entry name" value="ABC_TRANSPORTER_2"/>
    <property type="match status" value="1"/>
</dbReference>
<dbReference type="InterPro" id="IPR017871">
    <property type="entry name" value="ABC_transporter-like_CS"/>
</dbReference>
<sequence length="309" mass="33718">MIEFDHVHKRFGEHVVIDDLSLRIEDGEFFVLVGPSGSGKSTLLRTVNRLVHVDAGCVRVDGEDVAMRDVEALRRGIGYAIQSVGLFPHRTVAENIATVPRLLRWSEADIRARVDELIELLRLDEPGMAGRYPHTLSGGQQQRVGVARALAARPRIVLMDEPFGALDPLTRESLQGSLKAIQRDMGTTILFVTHDMDEAFGLGDRVGLMLDGGLVQVGKPLELIHNPADERVREFVGGTRARLRELAVRTVGENMRRGESAEGEPVEASATLQEALGAMLAQGRDRLPVREHGVAVGAIVLIDLVARGA</sequence>
<keyword evidence="3" id="KW-0547">Nucleotide-binding</keyword>
<protein>
    <submittedName>
        <fullName evidence="6">ABC transporter ATP-binding protein</fullName>
    </submittedName>
</protein>
<evidence type="ECO:0000256" key="1">
    <source>
        <dbReference type="ARBA" id="ARBA00005417"/>
    </source>
</evidence>
<dbReference type="InterPro" id="IPR003593">
    <property type="entry name" value="AAA+_ATPase"/>
</dbReference>
<dbReference type="SUPFAM" id="SSF54631">
    <property type="entry name" value="CBS-domain pair"/>
    <property type="match status" value="1"/>
</dbReference>
<name>A0A7X5QV01_9GAMM</name>
<dbReference type="SUPFAM" id="SSF52540">
    <property type="entry name" value="P-loop containing nucleoside triphosphate hydrolases"/>
    <property type="match status" value="1"/>
</dbReference>
<comment type="similarity">
    <text evidence="1">Belongs to the ABC transporter superfamily.</text>
</comment>
<evidence type="ECO:0000313" key="6">
    <source>
        <dbReference type="EMBL" id="NID15921.1"/>
    </source>
</evidence>
<keyword evidence="7" id="KW-1185">Reference proteome</keyword>
<keyword evidence="2" id="KW-0813">Transport</keyword>
<evidence type="ECO:0000256" key="3">
    <source>
        <dbReference type="ARBA" id="ARBA00022741"/>
    </source>
</evidence>
<proteinExistence type="inferred from homology"/>
<dbReference type="InterPro" id="IPR027417">
    <property type="entry name" value="P-loop_NTPase"/>
</dbReference>
<dbReference type="AlphaFoldDB" id="A0A7X5QV01"/>
<dbReference type="Pfam" id="PF00005">
    <property type="entry name" value="ABC_tran"/>
    <property type="match status" value="1"/>
</dbReference>
<evidence type="ECO:0000313" key="7">
    <source>
        <dbReference type="Proteomes" id="UP000518878"/>
    </source>
</evidence>
<dbReference type="FunFam" id="3.40.50.300:FF:000425">
    <property type="entry name" value="Probable ABC transporter, ATP-binding subunit"/>
    <property type="match status" value="1"/>
</dbReference>
<dbReference type="GO" id="GO:0016887">
    <property type="term" value="F:ATP hydrolysis activity"/>
    <property type="evidence" value="ECO:0007669"/>
    <property type="project" value="InterPro"/>
</dbReference>
<dbReference type="GO" id="GO:0005524">
    <property type="term" value="F:ATP binding"/>
    <property type="evidence" value="ECO:0007669"/>
    <property type="project" value="UniProtKB-KW"/>
</dbReference>
<dbReference type="PANTHER" id="PTHR43117:SF4">
    <property type="entry name" value="OSMOPROTECTANT IMPORT ATP-BINDING PROTEIN OSMV"/>
    <property type="match status" value="1"/>
</dbReference>
<dbReference type="Gene3D" id="3.40.50.300">
    <property type="entry name" value="P-loop containing nucleotide triphosphate hydrolases"/>
    <property type="match status" value="1"/>
</dbReference>
<dbReference type="GO" id="GO:0015697">
    <property type="term" value="P:quaternary ammonium group transport"/>
    <property type="evidence" value="ECO:0007669"/>
    <property type="project" value="UniProtKB-ARBA"/>
</dbReference>
<dbReference type="PANTHER" id="PTHR43117">
    <property type="entry name" value="OSMOPROTECTANT IMPORT ATP-BINDING PROTEIN OSMV"/>
    <property type="match status" value="1"/>
</dbReference>
<reference evidence="6 7" key="1">
    <citation type="journal article" date="2006" name="Int. J. Syst. Evol. Microbiol.">
        <title>Dyella yeojuensis sp. nov., isolated from greenhouse soil in Korea.</title>
        <authorList>
            <person name="Kim B.Y."/>
            <person name="Weon H.Y."/>
            <person name="Lee K.H."/>
            <person name="Seok S.J."/>
            <person name="Kwon S.W."/>
            <person name="Go S.J."/>
            <person name="Stackebrandt E."/>
        </authorList>
    </citation>
    <scope>NUCLEOTIDE SEQUENCE [LARGE SCALE GENOMIC DNA]</scope>
    <source>
        <strain evidence="6 7">DSM 17673</strain>
    </source>
</reference>
<evidence type="ECO:0000259" key="5">
    <source>
        <dbReference type="PROSITE" id="PS50893"/>
    </source>
</evidence>
<accession>A0A7X5QV01</accession>
<evidence type="ECO:0000256" key="2">
    <source>
        <dbReference type="ARBA" id="ARBA00022448"/>
    </source>
</evidence>
<comment type="caution">
    <text evidence="6">The sequence shown here is derived from an EMBL/GenBank/DDBJ whole genome shotgun (WGS) entry which is preliminary data.</text>
</comment>
<dbReference type="InterPro" id="IPR046342">
    <property type="entry name" value="CBS_dom_sf"/>
</dbReference>
<dbReference type="RefSeq" id="WP_166699608.1">
    <property type="nucleotide sequence ID" value="NZ_JAAQTL010000001.1"/>
</dbReference>
<gene>
    <name evidence="6" type="ORF">HBF32_10675</name>
</gene>
<feature type="domain" description="ABC transporter" evidence="5">
    <location>
        <begin position="2"/>
        <end position="236"/>
    </location>
</feature>
<dbReference type="InterPro" id="IPR003439">
    <property type="entry name" value="ABC_transporter-like_ATP-bd"/>
</dbReference>
<keyword evidence="4 6" id="KW-0067">ATP-binding</keyword>
<evidence type="ECO:0000256" key="4">
    <source>
        <dbReference type="ARBA" id="ARBA00022840"/>
    </source>
</evidence>
<dbReference type="EMBL" id="JAAQTL010000001">
    <property type="protein sequence ID" value="NID15921.1"/>
    <property type="molecule type" value="Genomic_DNA"/>
</dbReference>
<dbReference type="PROSITE" id="PS00211">
    <property type="entry name" value="ABC_TRANSPORTER_1"/>
    <property type="match status" value="1"/>
</dbReference>